<dbReference type="Gene3D" id="3.40.50.720">
    <property type="entry name" value="NAD(P)-binding Rossmann-like Domain"/>
    <property type="match status" value="1"/>
</dbReference>
<dbReference type="GO" id="GO:0044877">
    <property type="term" value="F:protein-containing complex binding"/>
    <property type="evidence" value="ECO:0007669"/>
    <property type="project" value="TreeGrafter"/>
</dbReference>
<dbReference type="EMBL" id="CP032568">
    <property type="protein sequence ID" value="AYF78501.1"/>
    <property type="molecule type" value="Genomic_DNA"/>
</dbReference>
<gene>
    <name evidence="2" type="ORF">D7D52_37000</name>
</gene>
<dbReference type="OrthoDB" id="9771302at2"/>
<protein>
    <submittedName>
        <fullName evidence="2">NAD-dependent epimerase/dehydratase family protein</fullName>
    </submittedName>
</protein>
<evidence type="ECO:0000313" key="3">
    <source>
        <dbReference type="Proteomes" id="UP000267164"/>
    </source>
</evidence>
<reference evidence="2 3" key="1">
    <citation type="submission" date="2018-09" db="EMBL/GenBank/DDBJ databases">
        <title>Nocardia yunnanensis sp. nov., an actinomycete isolated from a soil sample.</title>
        <authorList>
            <person name="Zhang J."/>
        </authorList>
    </citation>
    <scope>NUCLEOTIDE SEQUENCE [LARGE SCALE GENOMIC DNA]</scope>
    <source>
        <strain evidence="2 3">CFHS0054</strain>
    </source>
</reference>
<name>A0A386ZLQ5_9NOCA</name>
<dbReference type="InterPro" id="IPR036291">
    <property type="entry name" value="NAD(P)-bd_dom_sf"/>
</dbReference>
<dbReference type="InterPro" id="IPR016040">
    <property type="entry name" value="NAD(P)-bd_dom"/>
</dbReference>
<proteinExistence type="predicted"/>
<dbReference type="PANTHER" id="PTHR12126">
    <property type="entry name" value="NADH-UBIQUINONE OXIDOREDUCTASE 39 KDA SUBUNIT-RELATED"/>
    <property type="match status" value="1"/>
</dbReference>
<sequence>MSEILVTGGTGVLGRLIVQQLREQGHEVRVLSRRTGAGTHNGDLTTGEGVAEALDGVRVVVHAATDARKVGRPDLRQTQNLLGAAASVEHIVYPSIVGIDRIPFRYYRNKLACEELIERSGIPHTIARATQFHELIASALHTASRSPIAPLPLDFRFQSVAAVDVAHHVAALAQQGPVGRIADFGGPEVLTLEQMLHIWHATHTRPRGLRLPVPGKIGRGFRAGDNTCPGQCDGVQTWAKYVESKPQIEYTKS</sequence>
<evidence type="ECO:0000259" key="1">
    <source>
        <dbReference type="Pfam" id="PF13460"/>
    </source>
</evidence>
<dbReference type="PANTHER" id="PTHR12126:SF11">
    <property type="entry name" value="NADH DEHYDROGENASE [UBIQUINONE] 1 ALPHA SUBCOMPLEX SUBUNIT 9, MITOCHONDRIAL"/>
    <property type="match status" value="1"/>
</dbReference>
<organism evidence="2 3">
    <name type="scientific">Nocardia yunnanensis</name>
    <dbReference type="NCBI Taxonomy" id="2382165"/>
    <lineage>
        <taxon>Bacteria</taxon>
        <taxon>Bacillati</taxon>
        <taxon>Actinomycetota</taxon>
        <taxon>Actinomycetes</taxon>
        <taxon>Mycobacteriales</taxon>
        <taxon>Nocardiaceae</taxon>
        <taxon>Nocardia</taxon>
    </lineage>
</organism>
<dbReference type="SUPFAM" id="SSF51735">
    <property type="entry name" value="NAD(P)-binding Rossmann-fold domains"/>
    <property type="match status" value="1"/>
</dbReference>
<dbReference type="Pfam" id="PF13460">
    <property type="entry name" value="NAD_binding_10"/>
    <property type="match status" value="1"/>
</dbReference>
<dbReference type="AlphaFoldDB" id="A0A386ZLQ5"/>
<keyword evidence="3" id="KW-1185">Reference proteome</keyword>
<evidence type="ECO:0000313" key="2">
    <source>
        <dbReference type="EMBL" id="AYF78501.1"/>
    </source>
</evidence>
<dbReference type="Proteomes" id="UP000267164">
    <property type="component" value="Chromosome"/>
</dbReference>
<dbReference type="InterPro" id="IPR051207">
    <property type="entry name" value="ComplexI_NDUFA9_subunit"/>
</dbReference>
<dbReference type="KEGG" id="nyu:D7D52_37000"/>
<accession>A0A386ZLQ5</accession>
<feature type="domain" description="NAD(P)-binding" evidence="1">
    <location>
        <begin position="8"/>
        <end position="173"/>
    </location>
</feature>